<dbReference type="GO" id="GO:0004601">
    <property type="term" value="F:peroxidase activity"/>
    <property type="evidence" value="ECO:0007669"/>
    <property type="project" value="InterPro"/>
</dbReference>
<evidence type="ECO:0000313" key="4">
    <source>
        <dbReference type="Proteomes" id="UP000252107"/>
    </source>
</evidence>
<gene>
    <name evidence="3" type="ORF">A6770_38060</name>
</gene>
<dbReference type="Pfam" id="PF17897">
    <property type="entry name" value="VCPO_N"/>
    <property type="match status" value="1"/>
</dbReference>
<dbReference type="InterPro" id="IPR052559">
    <property type="entry name" value="V-haloperoxidase"/>
</dbReference>
<feature type="domain" description="Vanadium chloroperoxidase N-terminal" evidence="2">
    <location>
        <begin position="4"/>
        <end position="154"/>
    </location>
</feature>
<keyword evidence="4" id="KW-1185">Reference proteome</keyword>
<dbReference type="PANTHER" id="PTHR34599">
    <property type="entry name" value="PEROXIDASE-RELATED"/>
    <property type="match status" value="1"/>
</dbReference>
<protein>
    <recommendedName>
        <fullName evidence="2">Vanadium chloroperoxidase N-terminal domain-containing protein</fullName>
    </recommendedName>
</protein>
<dbReference type="CDD" id="cd03398">
    <property type="entry name" value="PAP2_haloperoxidase"/>
    <property type="match status" value="1"/>
</dbReference>
<feature type="region of interest" description="Disordered" evidence="1">
    <location>
        <begin position="130"/>
        <end position="157"/>
    </location>
</feature>
<sequence length="482" mass="52065">MTDPILLWNEVALEANRVSHTNGKGEQTGPTLSSRALAIVHLAMYDAYAGVTNDPNLPPYLDLSALPSPGTGASVEAAVAAAAHTTLASLFPSQKPFFDAILAGAGDISNAGHVFGEKVAQALLNDRMNDPGAAAGDYKPSPQRGRHRPDPDNPGQGFHAPFYGARSKGFAITQRHMLAKPPLDNSEYLRALREVRVKGIAPELMGTLPENIDDRKRSIDETLIGIFWAYDGSAELGTPPRLYNQIVRRVAIAKGNTPAQNASLFALVNAAMGDAGILAWEQKYLYDFWRPVVGIREHDRSLGPAPTEADNNISDDCDPLWLPLGAPNTNSRNKNFTPNFPAYPSGHATFGAAALHITRLFYGISIGDRKPDNLFKDLDFVSEEFNGINTDNRGTVRPRHNRNFPGGLWQMIIENGRSRVDLGVHWVFDAFAVKNDGTPDLTKTDTDGKPFGGVPLGIKIAEDIFQAGAGKGPKKSTVLPSS</sequence>
<organism evidence="3 4">
    <name type="scientific">Nostoc minutum NIES-26</name>
    <dbReference type="NCBI Taxonomy" id="1844469"/>
    <lineage>
        <taxon>Bacteria</taxon>
        <taxon>Bacillati</taxon>
        <taxon>Cyanobacteriota</taxon>
        <taxon>Cyanophyceae</taxon>
        <taxon>Nostocales</taxon>
        <taxon>Nostocaceae</taxon>
        <taxon>Nostoc</taxon>
    </lineage>
</organism>
<dbReference type="EMBL" id="LXQD01000056">
    <property type="protein sequence ID" value="RCJ40127.1"/>
    <property type="molecule type" value="Genomic_DNA"/>
</dbReference>
<evidence type="ECO:0000313" key="3">
    <source>
        <dbReference type="EMBL" id="RCJ40127.1"/>
    </source>
</evidence>
<proteinExistence type="predicted"/>
<name>A0A367RU51_9NOSO</name>
<accession>A0A367RU51</accession>
<evidence type="ECO:0000256" key="1">
    <source>
        <dbReference type="SAM" id="MobiDB-lite"/>
    </source>
</evidence>
<dbReference type="InterPro" id="IPR016119">
    <property type="entry name" value="Br/Cl_peroxidase_C"/>
</dbReference>
<evidence type="ECO:0000259" key="2">
    <source>
        <dbReference type="Pfam" id="PF17897"/>
    </source>
</evidence>
<dbReference type="InterPro" id="IPR036938">
    <property type="entry name" value="PAP2/HPO_sf"/>
</dbReference>
<dbReference type="PANTHER" id="PTHR34599:SF1">
    <property type="entry name" value="PHOSPHATIDIC ACID PHOSPHATASE TYPE 2_HALOPEROXIDASE DOMAIN-CONTAINING PROTEIN"/>
    <property type="match status" value="1"/>
</dbReference>
<dbReference type="Gene3D" id="1.10.606.10">
    <property type="entry name" value="Vanadium-containing Chloroperoxidase, domain 2"/>
    <property type="match status" value="1"/>
</dbReference>
<dbReference type="Proteomes" id="UP000252107">
    <property type="component" value="Unassembled WGS sequence"/>
</dbReference>
<reference evidence="3" key="1">
    <citation type="submission" date="2016-04" db="EMBL/GenBank/DDBJ databases">
        <authorList>
            <person name="Tabuchi Yagui T.R."/>
        </authorList>
    </citation>
    <scope>NUCLEOTIDE SEQUENCE [LARGE SCALE GENOMIC DNA]</scope>
    <source>
        <strain evidence="3">NIES-26</strain>
    </source>
</reference>
<dbReference type="SUPFAM" id="SSF48317">
    <property type="entry name" value="Acid phosphatase/Vanadium-dependent haloperoxidase"/>
    <property type="match status" value="1"/>
</dbReference>
<dbReference type="InterPro" id="IPR041067">
    <property type="entry name" value="VCPO_N"/>
</dbReference>
<comment type="caution">
    <text evidence="3">The sequence shown here is derived from an EMBL/GenBank/DDBJ whole genome shotgun (WGS) entry which is preliminary data.</text>
</comment>
<dbReference type="AlphaFoldDB" id="A0A367RU51"/>